<keyword evidence="2" id="KW-1185">Reference proteome</keyword>
<gene>
    <name evidence="1" type="ORF">DSO57_1009528</name>
</gene>
<evidence type="ECO:0000313" key="1">
    <source>
        <dbReference type="EMBL" id="KAJ9050911.1"/>
    </source>
</evidence>
<sequence>MAQTDSGGKKKLKGTGGKATALYSATKKSRLGAGPPKEWEDQASESKTKARSEGEGNSAHVNSDHVNTIVKS</sequence>
<organism evidence="1 2">
    <name type="scientific">Entomophthora muscae</name>
    <dbReference type="NCBI Taxonomy" id="34485"/>
    <lineage>
        <taxon>Eukaryota</taxon>
        <taxon>Fungi</taxon>
        <taxon>Fungi incertae sedis</taxon>
        <taxon>Zoopagomycota</taxon>
        <taxon>Entomophthoromycotina</taxon>
        <taxon>Entomophthoromycetes</taxon>
        <taxon>Entomophthorales</taxon>
        <taxon>Entomophthoraceae</taxon>
        <taxon>Entomophthora</taxon>
    </lineage>
</organism>
<evidence type="ECO:0000313" key="2">
    <source>
        <dbReference type="Proteomes" id="UP001165960"/>
    </source>
</evidence>
<reference evidence="1" key="1">
    <citation type="submission" date="2022-04" db="EMBL/GenBank/DDBJ databases">
        <title>Genome of the entomopathogenic fungus Entomophthora muscae.</title>
        <authorList>
            <person name="Elya C."/>
            <person name="Lovett B.R."/>
            <person name="Lee E."/>
            <person name="Macias A.M."/>
            <person name="Hajek A.E."/>
            <person name="De Bivort B.L."/>
            <person name="Kasson M.T."/>
            <person name="De Fine Licht H.H."/>
            <person name="Stajich J.E."/>
        </authorList>
    </citation>
    <scope>NUCLEOTIDE SEQUENCE</scope>
    <source>
        <strain evidence="1">Berkeley</strain>
    </source>
</reference>
<proteinExistence type="predicted"/>
<name>A0ACC2RLF6_9FUNG</name>
<accession>A0ACC2RLF6</accession>
<comment type="caution">
    <text evidence="1">The sequence shown here is derived from an EMBL/GenBank/DDBJ whole genome shotgun (WGS) entry which is preliminary data.</text>
</comment>
<protein>
    <submittedName>
        <fullName evidence="1">Uncharacterized protein</fullName>
    </submittedName>
</protein>
<dbReference type="Proteomes" id="UP001165960">
    <property type="component" value="Unassembled WGS sequence"/>
</dbReference>
<dbReference type="EMBL" id="QTSX02007130">
    <property type="protein sequence ID" value="KAJ9050911.1"/>
    <property type="molecule type" value="Genomic_DNA"/>
</dbReference>